<protein>
    <submittedName>
        <fullName evidence="2">DUF2721 domain-containing protein</fullName>
    </submittedName>
</protein>
<keyword evidence="1" id="KW-0472">Membrane</keyword>
<name>A0ABV9LZH1_9ALTE</name>
<dbReference type="EMBL" id="JBHSGU010000005">
    <property type="protein sequence ID" value="MFC4701219.1"/>
    <property type="molecule type" value="Genomic_DNA"/>
</dbReference>
<organism evidence="2 3">
    <name type="scientific">Glaciecola siphonariae</name>
    <dbReference type="NCBI Taxonomy" id="521012"/>
    <lineage>
        <taxon>Bacteria</taxon>
        <taxon>Pseudomonadati</taxon>
        <taxon>Pseudomonadota</taxon>
        <taxon>Gammaproteobacteria</taxon>
        <taxon>Alteromonadales</taxon>
        <taxon>Alteromonadaceae</taxon>
        <taxon>Glaciecola</taxon>
    </lineage>
</organism>
<feature type="transmembrane region" description="Helical" evidence="1">
    <location>
        <begin position="70"/>
        <end position="93"/>
    </location>
</feature>
<evidence type="ECO:0000256" key="1">
    <source>
        <dbReference type="SAM" id="Phobius"/>
    </source>
</evidence>
<sequence length="145" mass="15920">MQAQDTALILIQHALTPVFLIVGIGTLLNSLTARLARIVDRVRWYDMPEASSCQRNRDAELKALARRMKWANAAINFLTGAAVVVCLNIFLLVLEGYYNVALNPYIVLSFVTSVGLLSCGMICFFVEVSIATASLKVTQNPSNRA</sequence>
<evidence type="ECO:0000313" key="2">
    <source>
        <dbReference type="EMBL" id="MFC4701219.1"/>
    </source>
</evidence>
<comment type="caution">
    <text evidence="2">The sequence shown here is derived from an EMBL/GenBank/DDBJ whole genome shotgun (WGS) entry which is preliminary data.</text>
</comment>
<feature type="transmembrane region" description="Helical" evidence="1">
    <location>
        <begin position="6"/>
        <end position="28"/>
    </location>
</feature>
<feature type="transmembrane region" description="Helical" evidence="1">
    <location>
        <begin position="105"/>
        <end position="126"/>
    </location>
</feature>
<evidence type="ECO:0000313" key="3">
    <source>
        <dbReference type="Proteomes" id="UP001595897"/>
    </source>
</evidence>
<keyword evidence="1" id="KW-1133">Transmembrane helix</keyword>
<reference evidence="3" key="1">
    <citation type="journal article" date="2019" name="Int. J. Syst. Evol. Microbiol.">
        <title>The Global Catalogue of Microorganisms (GCM) 10K type strain sequencing project: providing services to taxonomists for standard genome sequencing and annotation.</title>
        <authorList>
            <consortium name="The Broad Institute Genomics Platform"/>
            <consortium name="The Broad Institute Genome Sequencing Center for Infectious Disease"/>
            <person name="Wu L."/>
            <person name="Ma J."/>
        </authorList>
    </citation>
    <scope>NUCLEOTIDE SEQUENCE [LARGE SCALE GENOMIC DNA]</scope>
    <source>
        <strain evidence="3">KACC 12507</strain>
    </source>
</reference>
<dbReference type="Pfam" id="PF11026">
    <property type="entry name" value="DUF2721"/>
    <property type="match status" value="1"/>
</dbReference>
<gene>
    <name evidence="2" type="ORF">ACFO4O_13685</name>
</gene>
<dbReference type="Proteomes" id="UP001595897">
    <property type="component" value="Unassembled WGS sequence"/>
</dbReference>
<accession>A0ABV9LZH1</accession>
<keyword evidence="1" id="KW-0812">Transmembrane</keyword>
<keyword evidence="3" id="KW-1185">Reference proteome</keyword>
<dbReference type="RefSeq" id="WP_382409448.1">
    <property type="nucleotide sequence ID" value="NZ_JBHSGU010000005.1"/>
</dbReference>
<dbReference type="InterPro" id="IPR021279">
    <property type="entry name" value="DUF2721"/>
</dbReference>
<proteinExistence type="predicted"/>